<feature type="domain" description="Glycosyltransferase 2-like" evidence="1">
    <location>
        <begin position="7"/>
        <end position="117"/>
    </location>
</feature>
<dbReference type="SUPFAM" id="SSF53448">
    <property type="entry name" value="Nucleotide-diphospho-sugar transferases"/>
    <property type="match status" value="1"/>
</dbReference>
<protein>
    <submittedName>
        <fullName evidence="2">Glycosyltransferase family 2 protein</fullName>
    </submittedName>
</protein>
<evidence type="ECO:0000259" key="1">
    <source>
        <dbReference type="Pfam" id="PF00535"/>
    </source>
</evidence>
<evidence type="ECO:0000313" key="2">
    <source>
        <dbReference type="EMBL" id="MBE7701316.1"/>
    </source>
</evidence>
<name>A0A9D5UE05_9CELL</name>
<dbReference type="Proteomes" id="UP000822993">
    <property type="component" value="Unassembled WGS sequence"/>
</dbReference>
<dbReference type="Pfam" id="PF00535">
    <property type="entry name" value="Glycos_transf_2"/>
    <property type="match status" value="1"/>
</dbReference>
<dbReference type="PANTHER" id="PTHR43685:SF2">
    <property type="entry name" value="GLYCOSYLTRANSFERASE 2-LIKE DOMAIN-CONTAINING PROTEIN"/>
    <property type="match status" value="1"/>
</dbReference>
<sequence length="298" mass="32027">MRATVGVVVTGFDQGDLVREAVGSVLRQTRAPDQVVVVDDGSTDVRSLAVLDVLAADGGVQVLRQENAGVSAARNAGLSALGTDLAVVLDGDDRLAETFVERTAALLEEDADVVGASSWLRMHGVAHAIVRPAGGAAVDFLHRNASPATVMLRRDRWRAAGGYDERMRDGFEDWDFFLALLAAGGRIEIVPEPLIEYRTSPTSANVRSMDRRLELYGRLVDRHRPLFEEHLRAVLLAQEAASIARLDAWEQLVLDHPEVPLDDATYGDGGMAAVVRVATARAEAATPPARAVVPVPQD</sequence>
<dbReference type="InterPro" id="IPR001173">
    <property type="entry name" value="Glyco_trans_2-like"/>
</dbReference>
<reference evidence="2 3" key="1">
    <citation type="submission" date="2020-08" db="EMBL/GenBank/DDBJ databases">
        <title>A Genomic Blueprint of the Chicken Gut Microbiome.</title>
        <authorList>
            <person name="Gilroy R."/>
            <person name="Ravi A."/>
            <person name="Getino M."/>
            <person name="Pursley I."/>
            <person name="Horton D.L."/>
            <person name="Alikhan N.-F."/>
            <person name="Baker D."/>
            <person name="Gharbi K."/>
            <person name="Hall N."/>
            <person name="Watson M."/>
            <person name="Adriaenssens E.M."/>
            <person name="Foster-Nyarko E."/>
            <person name="Jarju S."/>
            <person name="Secka A."/>
            <person name="Antonio M."/>
            <person name="Oren A."/>
            <person name="Chaudhuri R."/>
            <person name="La Ragione R.M."/>
            <person name="Hildebrand F."/>
            <person name="Pallen M.J."/>
        </authorList>
    </citation>
    <scope>NUCLEOTIDE SEQUENCE [LARGE SCALE GENOMIC DNA]</scope>
    <source>
        <strain evidence="2 3">Sa1BUA8</strain>
    </source>
</reference>
<evidence type="ECO:0000313" key="3">
    <source>
        <dbReference type="Proteomes" id="UP000822993"/>
    </source>
</evidence>
<comment type="caution">
    <text evidence="2">The sequence shown here is derived from an EMBL/GenBank/DDBJ whole genome shotgun (WGS) entry which is preliminary data.</text>
</comment>
<accession>A0A9D5UE05</accession>
<keyword evidence="3" id="KW-1185">Reference proteome</keyword>
<proteinExistence type="predicted"/>
<dbReference type="InterPro" id="IPR029044">
    <property type="entry name" value="Nucleotide-diphossugar_trans"/>
</dbReference>
<dbReference type="PANTHER" id="PTHR43685">
    <property type="entry name" value="GLYCOSYLTRANSFERASE"/>
    <property type="match status" value="1"/>
</dbReference>
<dbReference type="InterPro" id="IPR050834">
    <property type="entry name" value="Glycosyltransf_2"/>
</dbReference>
<gene>
    <name evidence="2" type="ORF">H9623_13540</name>
</gene>
<dbReference type="CDD" id="cd00761">
    <property type="entry name" value="Glyco_tranf_GTA_type"/>
    <property type="match status" value="1"/>
</dbReference>
<dbReference type="RefSeq" id="WP_193720573.1">
    <property type="nucleotide sequence ID" value="NZ_JACSPN010000018.1"/>
</dbReference>
<dbReference type="EMBL" id="JACSPN010000018">
    <property type="protein sequence ID" value="MBE7701316.1"/>
    <property type="molecule type" value="Genomic_DNA"/>
</dbReference>
<dbReference type="Gene3D" id="3.90.550.10">
    <property type="entry name" value="Spore Coat Polysaccharide Biosynthesis Protein SpsA, Chain A"/>
    <property type="match status" value="1"/>
</dbReference>
<dbReference type="AlphaFoldDB" id="A0A9D5UE05"/>
<organism evidence="2 3">
    <name type="scientific">Oerskovia douganii</name>
    <dbReference type="NCBI Taxonomy" id="2762210"/>
    <lineage>
        <taxon>Bacteria</taxon>
        <taxon>Bacillati</taxon>
        <taxon>Actinomycetota</taxon>
        <taxon>Actinomycetes</taxon>
        <taxon>Micrococcales</taxon>
        <taxon>Cellulomonadaceae</taxon>
        <taxon>Oerskovia</taxon>
    </lineage>
</organism>